<geneLocation type="plasmid" evidence="2 3">
    <name>unnamed1</name>
</geneLocation>
<protein>
    <submittedName>
        <fullName evidence="2">Phosphatidylethanolamine-binding protein</fullName>
    </submittedName>
</protein>
<dbReference type="Proteomes" id="UP000013243">
    <property type="component" value="Plasmid unnamed1"/>
</dbReference>
<evidence type="ECO:0000313" key="3">
    <source>
        <dbReference type="Proteomes" id="UP000013243"/>
    </source>
</evidence>
<name>A0A1B1A785_9RHOB</name>
<gene>
    <name evidence="2" type="ORF">K529_016550</name>
</gene>
<sequence>MRLPTLLPMTLIALIGTQASAEFRVTSPDLTADQPISAAQFWNNFGCTGENLRPALNWVDAPQEAKSFAVTFYDQDAPTGSGFWHWVAYDIPADVTGIAADALPEGTIEGNTDLGQPGFFGPCPPIGRQHSYTFTVHALDTDHLEAPEGATAALTGFFIYQHSIAQATVSVLAGPRSE</sequence>
<dbReference type="OrthoDB" id="9797506at2"/>
<dbReference type="KEGG" id="rmb:K529_016550"/>
<dbReference type="InterPro" id="IPR005247">
    <property type="entry name" value="YbhB_YbcL/LppC-like"/>
</dbReference>
<dbReference type="PANTHER" id="PTHR30289:SF1">
    <property type="entry name" value="PEBP (PHOSPHATIDYLETHANOLAMINE-BINDING PROTEIN) FAMILY PROTEIN"/>
    <property type="match status" value="1"/>
</dbReference>
<dbReference type="InterPro" id="IPR008914">
    <property type="entry name" value="PEBP"/>
</dbReference>
<dbReference type="RefSeq" id="WP_005610950.1">
    <property type="nucleotide sequence ID" value="NZ_CP015231.1"/>
</dbReference>
<evidence type="ECO:0000313" key="2">
    <source>
        <dbReference type="EMBL" id="ANP42388.1"/>
    </source>
</evidence>
<proteinExistence type="predicted"/>
<dbReference type="NCBIfam" id="TIGR00481">
    <property type="entry name" value="YbhB/YbcL family Raf kinase inhibitor-like protein"/>
    <property type="match status" value="1"/>
</dbReference>
<dbReference type="EMBL" id="CP015231">
    <property type="protein sequence ID" value="ANP42388.1"/>
    <property type="molecule type" value="Genomic_DNA"/>
</dbReference>
<feature type="signal peptide" evidence="1">
    <location>
        <begin position="1"/>
        <end position="21"/>
    </location>
</feature>
<reference evidence="2 3" key="1">
    <citation type="journal article" date="2016" name="ISME J.">
        <title>Global occurrence and heterogeneity of the Roseobacter-clade species Ruegeria mobilis.</title>
        <authorList>
            <person name="Sonnenschein E."/>
            <person name="Gram L."/>
        </authorList>
    </citation>
    <scope>NUCLEOTIDE SEQUENCE [LARGE SCALE GENOMIC DNA]</scope>
    <source>
        <strain evidence="2 3">F1926</strain>
        <plasmid evidence="2 3">unnamed1</plasmid>
    </source>
</reference>
<keyword evidence="1" id="KW-0732">Signal</keyword>
<keyword evidence="2" id="KW-0614">Plasmid</keyword>
<dbReference type="GeneID" id="28251477"/>
<dbReference type="Gene3D" id="3.90.280.10">
    <property type="entry name" value="PEBP-like"/>
    <property type="match status" value="1"/>
</dbReference>
<dbReference type="AlphaFoldDB" id="A0A1B1A785"/>
<dbReference type="SUPFAM" id="SSF49777">
    <property type="entry name" value="PEBP-like"/>
    <property type="match status" value="1"/>
</dbReference>
<dbReference type="Pfam" id="PF01161">
    <property type="entry name" value="PBP"/>
    <property type="match status" value="1"/>
</dbReference>
<organism evidence="2 3">
    <name type="scientific">Tritonibacter mobilis F1926</name>
    <dbReference type="NCBI Taxonomy" id="1265309"/>
    <lineage>
        <taxon>Bacteria</taxon>
        <taxon>Pseudomonadati</taxon>
        <taxon>Pseudomonadota</taxon>
        <taxon>Alphaproteobacteria</taxon>
        <taxon>Rhodobacterales</taxon>
        <taxon>Paracoccaceae</taxon>
        <taxon>Tritonibacter</taxon>
    </lineage>
</organism>
<dbReference type="CDD" id="cd00865">
    <property type="entry name" value="PEBP_bact_arch"/>
    <property type="match status" value="1"/>
</dbReference>
<dbReference type="InterPro" id="IPR036610">
    <property type="entry name" value="PEBP-like_sf"/>
</dbReference>
<dbReference type="PANTHER" id="PTHR30289">
    <property type="entry name" value="UNCHARACTERIZED PROTEIN YBCL-RELATED"/>
    <property type="match status" value="1"/>
</dbReference>
<feature type="chain" id="PRO_5008518473" evidence="1">
    <location>
        <begin position="22"/>
        <end position="178"/>
    </location>
</feature>
<accession>A0A1B1A785</accession>
<evidence type="ECO:0000256" key="1">
    <source>
        <dbReference type="SAM" id="SignalP"/>
    </source>
</evidence>